<dbReference type="EMBL" id="AP011540">
    <property type="protein sequence ID" value="BAI65705.1"/>
    <property type="molecule type" value="Genomic_DNA"/>
</dbReference>
<name>D2NPY7_ROTMD</name>
<evidence type="ECO:0000256" key="1">
    <source>
        <dbReference type="SAM" id="Phobius"/>
    </source>
</evidence>
<dbReference type="HOGENOM" id="CLU_1137377_0_0_11"/>
<proteinExistence type="predicted"/>
<reference evidence="3" key="1">
    <citation type="submission" date="2009-07" db="EMBL/GenBank/DDBJ databases">
        <title>Complete genome sequence of Rothia mucilaginosa DJ.</title>
        <authorList>
            <person name="Yamane K."/>
            <person name="Nambu T."/>
            <person name="Mashimo C."/>
            <person name="Sugimori C."/>
            <person name="Yamanaka T."/>
            <person name="Leung K."/>
            <person name="Fukushima H."/>
        </authorList>
    </citation>
    <scope>NUCLEOTIDE SEQUENCE [LARGE SCALE GENOMIC DNA]</scope>
    <source>
        <strain evidence="3">DY-18</strain>
    </source>
</reference>
<gene>
    <name evidence="2" type="ordered locus">RMDY18_18730</name>
</gene>
<organism evidence="2 3">
    <name type="scientific">Rothia mucilaginosa (strain DY-18)</name>
    <name type="common">Stomatococcus mucilaginosus</name>
    <dbReference type="NCBI Taxonomy" id="680646"/>
    <lineage>
        <taxon>Bacteria</taxon>
        <taxon>Bacillati</taxon>
        <taxon>Actinomycetota</taxon>
        <taxon>Actinomycetes</taxon>
        <taxon>Micrococcales</taxon>
        <taxon>Micrococcaceae</taxon>
        <taxon>Rothia</taxon>
    </lineage>
</organism>
<keyword evidence="1" id="KW-0812">Transmembrane</keyword>
<reference evidence="2 3" key="3">
    <citation type="journal article" date="2010" name="Sequencing">
        <title>Complete Genome Sequence of Rothia mucilaginosa DY-18: A Clinical Isolate with Dense Meshwork-Like Structures from a Persistent Apical Periodontitis Lesion.</title>
        <authorList>
            <person name="Yamane K."/>
            <person name="Nambu T."/>
            <person name="Yamanaka T."/>
            <person name="Mashimo C."/>
            <person name="Sugimori C."/>
            <person name="Leung K.-P."/>
            <person name="Fukushima H."/>
        </authorList>
    </citation>
    <scope>NUCLEOTIDE SEQUENCE [LARGE SCALE GENOMIC DNA]</scope>
    <source>
        <strain evidence="2 3">DY-18</strain>
    </source>
</reference>
<keyword evidence="1" id="KW-0472">Membrane</keyword>
<evidence type="ECO:0000313" key="2">
    <source>
        <dbReference type="EMBL" id="BAI65705.1"/>
    </source>
</evidence>
<keyword evidence="3" id="KW-1185">Reference proteome</keyword>
<accession>D2NPY7</accession>
<evidence type="ECO:0000313" key="3">
    <source>
        <dbReference type="Proteomes" id="UP000001883"/>
    </source>
</evidence>
<dbReference type="Proteomes" id="UP000001883">
    <property type="component" value="Chromosome"/>
</dbReference>
<sequence length="244" mass="26878">MPRRAYTHALRGAVVLGTHCAAAITTLTLELLTHSLRIGKHVEVLRLSRQTQSRQLNQRQHRVEHLAAQLKIAGTRSGLHRKHAAGALQRSHRPVLSPQVTIDRAHTQASQRQAGTLHTLKAQAHLQVLLQGEHEQQGVLRRRTQLSQVRLVTGSTLSQVTHHAAHGRGRWRGAEARTVSHQLLQNAAELLHVEALHADDGARLHQQVELCITAQLLIGGAGNLCVCVLALVSGVVHDRSFRRC</sequence>
<dbReference type="AlphaFoldDB" id="D2NPY7"/>
<protein>
    <submittedName>
        <fullName evidence="2">Uncharacterized protein</fullName>
    </submittedName>
</protein>
<dbReference type="KEGG" id="rmu:RMDY18_18730"/>
<keyword evidence="1" id="KW-1133">Transmembrane helix</keyword>
<reference evidence="2 3" key="2">
    <citation type="journal article" date="2010" name="J Osaka Dent Univ">
        <title>Isolation and identification of Rothia mucilaginosa from persistent apical periodontitis lesions.</title>
        <authorList>
            <person name="Yamane K."/>
            <person name="Yoshida M."/>
            <person name="Fujihira T."/>
            <person name="Baba T."/>
            <person name="Tsuji N."/>
            <person name="Hayashi H."/>
            <person name="Sugimori C."/>
            <person name="Yamanaka T."/>
            <person name="Mashimo C."/>
            <person name="Nambu T."/>
            <person name="Kawai H."/>
            <person name="Fukushima H."/>
        </authorList>
    </citation>
    <scope>NUCLEOTIDE SEQUENCE [LARGE SCALE GENOMIC DNA]</scope>
    <source>
        <strain evidence="2 3">DY-18</strain>
    </source>
</reference>
<feature type="transmembrane region" description="Helical" evidence="1">
    <location>
        <begin position="216"/>
        <end position="236"/>
    </location>
</feature>